<dbReference type="InterPro" id="IPR036322">
    <property type="entry name" value="WD40_repeat_dom_sf"/>
</dbReference>
<evidence type="ECO:0000259" key="16">
    <source>
        <dbReference type="PROSITE" id="PS51362"/>
    </source>
</evidence>
<dbReference type="CDD" id="cd13761">
    <property type="entry name" value="TGF_beta_BMP5_like"/>
    <property type="match status" value="1"/>
</dbReference>
<proteinExistence type="inferred from homology"/>
<dbReference type="Gene3D" id="2.10.90.10">
    <property type="entry name" value="Cystine-knot cytokines"/>
    <property type="match status" value="1"/>
</dbReference>
<evidence type="ECO:0000313" key="17">
    <source>
        <dbReference type="EMBL" id="OAF71736.1"/>
    </source>
</evidence>
<dbReference type="FunFam" id="2.10.90.10:FF:000001">
    <property type="entry name" value="Bone morphogenetic protein 4"/>
    <property type="match status" value="1"/>
</dbReference>
<evidence type="ECO:0000256" key="5">
    <source>
        <dbReference type="ARBA" id="ARBA00022574"/>
    </source>
</evidence>
<comment type="caution">
    <text evidence="17">The sequence shown here is derived from an EMBL/GenBank/DDBJ whole genome shotgun (WGS) entry which is preliminary data.</text>
</comment>
<dbReference type="GO" id="GO:0051301">
    <property type="term" value="P:cell division"/>
    <property type="evidence" value="ECO:0007669"/>
    <property type="project" value="UniProtKB-KW"/>
</dbReference>
<keyword evidence="8" id="KW-0677">Repeat</keyword>
<evidence type="ECO:0000256" key="12">
    <source>
        <dbReference type="ARBA" id="ARBA00023180"/>
    </source>
</evidence>
<feature type="domain" description="TGF-beta family profile" evidence="16">
    <location>
        <begin position="684"/>
        <end position="797"/>
    </location>
</feature>
<dbReference type="InterPro" id="IPR015943">
    <property type="entry name" value="WD40/YVTN_repeat-like_dom_sf"/>
</dbReference>
<dbReference type="GO" id="GO:0031145">
    <property type="term" value="P:anaphase-promoting complex-dependent catabolic process"/>
    <property type="evidence" value="ECO:0007669"/>
    <property type="project" value="TreeGrafter"/>
</dbReference>
<comment type="subcellular location">
    <subcellularLocation>
        <location evidence="1">Secreted</location>
    </subcellularLocation>
</comment>
<dbReference type="GO" id="GO:0005680">
    <property type="term" value="C:anaphase-promoting complex"/>
    <property type="evidence" value="ECO:0007669"/>
    <property type="project" value="TreeGrafter"/>
</dbReference>
<keyword evidence="11" id="KW-1015">Disulfide bond</keyword>
<evidence type="ECO:0000256" key="9">
    <source>
        <dbReference type="ARBA" id="ARBA00022776"/>
    </source>
</evidence>
<comment type="similarity">
    <text evidence="3 15">Belongs to the TGF-beta family.</text>
</comment>
<evidence type="ECO:0000256" key="11">
    <source>
        <dbReference type="ARBA" id="ARBA00023157"/>
    </source>
</evidence>
<keyword evidence="18" id="KW-1185">Reference proteome</keyword>
<feature type="repeat" description="WD" evidence="14">
    <location>
        <begin position="432"/>
        <end position="464"/>
    </location>
</feature>
<dbReference type="InterPro" id="IPR001839">
    <property type="entry name" value="TGF-b_C"/>
</dbReference>
<evidence type="ECO:0000256" key="1">
    <source>
        <dbReference type="ARBA" id="ARBA00004613"/>
    </source>
</evidence>
<dbReference type="GO" id="GO:1905786">
    <property type="term" value="P:positive regulation of anaphase-promoting complex-dependent catabolic process"/>
    <property type="evidence" value="ECO:0007669"/>
    <property type="project" value="TreeGrafter"/>
</dbReference>
<dbReference type="InterPro" id="IPR056150">
    <property type="entry name" value="WD40_CDC20-Fz"/>
</dbReference>
<dbReference type="Pfam" id="PF00019">
    <property type="entry name" value="TGF_beta"/>
    <property type="match status" value="1"/>
</dbReference>
<dbReference type="PROSITE" id="PS00250">
    <property type="entry name" value="TGF_BETA_1"/>
    <property type="match status" value="1"/>
</dbReference>
<dbReference type="GO" id="GO:0008083">
    <property type="term" value="F:growth factor activity"/>
    <property type="evidence" value="ECO:0007669"/>
    <property type="project" value="UniProtKB-KW"/>
</dbReference>
<dbReference type="OrthoDB" id="10263272at2759"/>
<dbReference type="PROSITE" id="PS50294">
    <property type="entry name" value="WD_REPEATS_REGION"/>
    <property type="match status" value="2"/>
</dbReference>
<evidence type="ECO:0000256" key="13">
    <source>
        <dbReference type="ARBA" id="ARBA00023306"/>
    </source>
</evidence>
<keyword evidence="12" id="KW-0325">Glycoprotein</keyword>
<dbReference type="AlphaFoldDB" id="A0A177BBW3"/>
<organism evidence="17 18">
    <name type="scientific">Intoshia linei</name>
    <dbReference type="NCBI Taxonomy" id="1819745"/>
    <lineage>
        <taxon>Eukaryota</taxon>
        <taxon>Metazoa</taxon>
        <taxon>Spiralia</taxon>
        <taxon>Lophotrochozoa</taxon>
        <taxon>Mesozoa</taxon>
        <taxon>Orthonectida</taxon>
        <taxon>Rhopaluridae</taxon>
        <taxon>Intoshia</taxon>
    </lineage>
</organism>
<keyword evidence="6" id="KW-0132">Cell division</keyword>
<gene>
    <name evidence="17" type="ORF">A3Q56_00485</name>
</gene>
<dbReference type="PANTHER" id="PTHR19918">
    <property type="entry name" value="CELL DIVISION CYCLE 20 CDC20 FIZZY -RELATED"/>
    <property type="match status" value="1"/>
</dbReference>
<protein>
    <submittedName>
        <fullName evidence="17">Activator of meiotic APC/C protein 1</fullName>
    </submittedName>
</protein>
<dbReference type="InterPro" id="IPR033010">
    <property type="entry name" value="Cdc20/Fizzy"/>
</dbReference>
<keyword evidence="9" id="KW-0498">Mitosis</keyword>
<comment type="similarity">
    <text evidence="2">Belongs to the WD repeat CDC20/Fizzy family.</text>
</comment>
<dbReference type="SMART" id="SM00204">
    <property type="entry name" value="TGFB"/>
    <property type="match status" value="1"/>
</dbReference>
<dbReference type="Gene3D" id="2.130.10.10">
    <property type="entry name" value="YVTN repeat-like/Quinoprotein amine dehydrogenase"/>
    <property type="match status" value="1"/>
</dbReference>
<evidence type="ECO:0000313" key="18">
    <source>
        <dbReference type="Proteomes" id="UP000078046"/>
    </source>
</evidence>
<evidence type="ECO:0000256" key="3">
    <source>
        <dbReference type="ARBA" id="ARBA00006656"/>
    </source>
</evidence>
<dbReference type="SUPFAM" id="SSF50978">
    <property type="entry name" value="WD40 repeat-like"/>
    <property type="match status" value="1"/>
</dbReference>
<keyword evidence="5 14" id="KW-0853">WD repeat</keyword>
<keyword evidence="13" id="KW-0131">Cell cycle</keyword>
<keyword evidence="4" id="KW-0964">Secreted</keyword>
<name>A0A177BBW3_9BILA</name>
<feature type="repeat" description="WD" evidence="14">
    <location>
        <begin position="287"/>
        <end position="323"/>
    </location>
</feature>
<evidence type="ECO:0000256" key="2">
    <source>
        <dbReference type="ARBA" id="ARBA00006445"/>
    </source>
</evidence>
<dbReference type="SMART" id="SM00320">
    <property type="entry name" value="WD40"/>
    <property type="match status" value="6"/>
</dbReference>
<evidence type="ECO:0000256" key="14">
    <source>
        <dbReference type="PROSITE-ProRule" id="PRU00221"/>
    </source>
</evidence>
<dbReference type="GO" id="GO:1990757">
    <property type="term" value="F:ubiquitin ligase activator activity"/>
    <property type="evidence" value="ECO:0007669"/>
    <property type="project" value="TreeGrafter"/>
</dbReference>
<keyword evidence="7" id="KW-0732">Signal</keyword>
<dbReference type="GO" id="GO:0005576">
    <property type="term" value="C:extracellular region"/>
    <property type="evidence" value="ECO:0007669"/>
    <property type="project" value="UniProtKB-SubCell"/>
</dbReference>
<reference evidence="17 18" key="1">
    <citation type="submission" date="2016-04" db="EMBL/GenBank/DDBJ databases">
        <title>The genome of Intoshia linei affirms orthonectids as highly simplified spiralians.</title>
        <authorList>
            <person name="Mikhailov K.V."/>
            <person name="Slusarev G.S."/>
            <person name="Nikitin M.A."/>
            <person name="Logacheva M.D."/>
            <person name="Penin A."/>
            <person name="Aleoshin V."/>
            <person name="Panchin Y.V."/>
        </authorList>
    </citation>
    <scope>NUCLEOTIDE SEQUENCE [LARGE SCALE GENOMIC DNA]</scope>
    <source>
        <strain evidence="17">Intl2013</strain>
        <tissue evidence="17">Whole animal</tissue>
    </source>
</reference>
<dbReference type="PROSITE" id="PS50082">
    <property type="entry name" value="WD_REPEATS_2"/>
    <property type="match status" value="2"/>
</dbReference>
<dbReference type="Pfam" id="PF24807">
    <property type="entry name" value="WD40_CDC20-Fz"/>
    <property type="match status" value="1"/>
</dbReference>
<dbReference type="InterPro" id="IPR029034">
    <property type="entry name" value="Cystine-knot_cytokine"/>
</dbReference>
<keyword evidence="10 15" id="KW-0339">Growth factor</keyword>
<dbReference type="InterPro" id="IPR001680">
    <property type="entry name" value="WD40_rpt"/>
</dbReference>
<dbReference type="InterPro" id="IPR017948">
    <property type="entry name" value="TGFb_CS"/>
</dbReference>
<evidence type="ECO:0000256" key="10">
    <source>
        <dbReference type="ARBA" id="ARBA00023030"/>
    </source>
</evidence>
<evidence type="ECO:0000256" key="8">
    <source>
        <dbReference type="ARBA" id="ARBA00022737"/>
    </source>
</evidence>
<evidence type="ECO:0000256" key="7">
    <source>
        <dbReference type="ARBA" id="ARBA00022729"/>
    </source>
</evidence>
<dbReference type="SUPFAM" id="SSF57501">
    <property type="entry name" value="Cystine-knot cytokines"/>
    <property type="match status" value="1"/>
</dbReference>
<dbReference type="GO" id="GO:0010997">
    <property type="term" value="F:anaphase-promoting complex binding"/>
    <property type="evidence" value="ECO:0007669"/>
    <property type="project" value="InterPro"/>
</dbReference>
<evidence type="ECO:0000256" key="4">
    <source>
        <dbReference type="ARBA" id="ARBA00022525"/>
    </source>
</evidence>
<dbReference type="Proteomes" id="UP000078046">
    <property type="component" value="Unassembled WGS sequence"/>
</dbReference>
<evidence type="ECO:0000256" key="6">
    <source>
        <dbReference type="ARBA" id="ARBA00022618"/>
    </source>
</evidence>
<sequence>MQKKFELYSILPNKSIELPKENTKSHLNISKNASMFNTTVDVKNKSINISMRKTSSTSGDRYIPNRSAMNFDVCKFYTSKGPDKTTNDNTDTNEKLEYHNSITNNLIGKNKDSKILTFGKKMPLPAINSKNDVAFVANKSKGKSSHRNILQHADKILDAPNLISDYYLNIMDWSVKNILAVCLGTTVYLWNYDSQTTTILTDFVNNSNDYPSSIKWSHDGKFIVIGTFSHNVEIWSVEKEMKLRTMKGHAARVGSLSWKEHILSSGSKSGYIHHHDVRISEHILGKWAAHSQEVCGLAWSNGSNKCLASGSNDNALKLWSYDSISTNFEMNGNKYYTGGPIHTLTEHKAAVKAIAWCPWQNSILASGAGTADKCIKIWNSTTGECVKSVDTNSQVCNILWCEEYRELASSHGFKQNQITLWKYPLMTKVADLLGHTGRVLHMSLSADKTTIASVGADETLRFWKCFPEREKSVKLTKRSAHTNNMFGLSRLKISHSIKEKNTIFGIYPQAIWKSPDENIFKLCFSNAKIPHIHRANRNAKIKFVISPQILNENMFHLKINQSSIFTNIYKERDNHKNKKLGRIGRSVNFFTGDAHITNIHSVKTVINASFNSTGCNNIYVKFFTKINNNNINLSFRPLNVKLNQLFMLTIFVRKNAIITDKHYKSSIDKIKLILATPPEPKHTRKRRHLPNSQSGDCELHYINVNFYEIGWHWIVDPPSYQSNYCQGMCNYPLPQKTNNSNHAMVQVLQHALRPNLIPAPCCVPTKLKPIDILYMDPYYRVMLKRFDEMIVTKCGCQ</sequence>
<evidence type="ECO:0000256" key="15">
    <source>
        <dbReference type="RuleBase" id="RU000354"/>
    </source>
</evidence>
<dbReference type="EMBL" id="LWCA01000027">
    <property type="protein sequence ID" value="OAF71736.1"/>
    <property type="molecule type" value="Genomic_DNA"/>
</dbReference>
<accession>A0A177BBW3</accession>
<dbReference type="PANTHER" id="PTHR19918:SF8">
    <property type="entry name" value="FI02843P"/>
    <property type="match status" value="1"/>
</dbReference>
<dbReference type="PROSITE" id="PS51362">
    <property type="entry name" value="TGF_BETA_2"/>
    <property type="match status" value="1"/>
</dbReference>